<organism evidence="1 2">
    <name type="scientific">Auriscalpium vulgare</name>
    <dbReference type="NCBI Taxonomy" id="40419"/>
    <lineage>
        <taxon>Eukaryota</taxon>
        <taxon>Fungi</taxon>
        <taxon>Dikarya</taxon>
        <taxon>Basidiomycota</taxon>
        <taxon>Agaricomycotina</taxon>
        <taxon>Agaricomycetes</taxon>
        <taxon>Russulales</taxon>
        <taxon>Auriscalpiaceae</taxon>
        <taxon>Auriscalpium</taxon>
    </lineage>
</organism>
<gene>
    <name evidence="1" type="ORF">FA95DRAFT_1647856</name>
</gene>
<evidence type="ECO:0000313" key="2">
    <source>
        <dbReference type="Proteomes" id="UP000814033"/>
    </source>
</evidence>
<comment type="caution">
    <text evidence="1">The sequence shown here is derived from an EMBL/GenBank/DDBJ whole genome shotgun (WGS) entry which is preliminary data.</text>
</comment>
<reference evidence="1" key="1">
    <citation type="submission" date="2021-02" db="EMBL/GenBank/DDBJ databases">
        <authorList>
            <consortium name="DOE Joint Genome Institute"/>
            <person name="Ahrendt S."/>
            <person name="Looney B.P."/>
            <person name="Miyauchi S."/>
            <person name="Morin E."/>
            <person name="Drula E."/>
            <person name="Courty P.E."/>
            <person name="Chicoki N."/>
            <person name="Fauchery L."/>
            <person name="Kohler A."/>
            <person name="Kuo A."/>
            <person name="Labutti K."/>
            <person name="Pangilinan J."/>
            <person name="Lipzen A."/>
            <person name="Riley R."/>
            <person name="Andreopoulos W."/>
            <person name="He G."/>
            <person name="Johnson J."/>
            <person name="Barry K.W."/>
            <person name="Grigoriev I.V."/>
            <person name="Nagy L."/>
            <person name="Hibbett D."/>
            <person name="Henrissat B."/>
            <person name="Matheny P.B."/>
            <person name="Labbe J."/>
            <person name="Martin F."/>
        </authorList>
    </citation>
    <scope>NUCLEOTIDE SEQUENCE</scope>
    <source>
        <strain evidence="1">FP105234-sp</strain>
    </source>
</reference>
<accession>A0ACB8RA37</accession>
<dbReference type="EMBL" id="MU276178">
    <property type="protein sequence ID" value="KAI0040650.1"/>
    <property type="molecule type" value="Genomic_DNA"/>
</dbReference>
<evidence type="ECO:0000313" key="1">
    <source>
        <dbReference type="EMBL" id="KAI0040650.1"/>
    </source>
</evidence>
<reference evidence="1" key="2">
    <citation type="journal article" date="2022" name="New Phytol.">
        <title>Evolutionary transition to the ectomycorrhizal habit in the genomes of a hyperdiverse lineage of mushroom-forming fungi.</title>
        <authorList>
            <person name="Looney B."/>
            <person name="Miyauchi S."/>
            <person name="Morin E."/>
            <person name="Drula E."/>
            <person name="Courty P.E."/>
            <person name="Kohler A."/>
            <person name="Kuo A."/>
            <person name="LaButti K."/>
            <person name="Pangilinan J."/>
            <person name="Lipzen A."/>
            <person name="Riley R."/>
            <person name="Andreopoulos W."/>
            <person name="He G."/>
            <person name="Johnson J."/>
            <person name="Nolan M."/>
            <person name="Tritt A."/>
            <person name="Barry K.W."/>
            <person name="Grigoriev I.V."/>
            <person name="Nagy L.G."/>
            <person name="Hibbett D."/>
            <person name="Henrissat B."/>
            <person name="Matheny P.B."/>
            <person name="Labbe J."/>
            <person name="Martin F.M."/>
        </authorList>
    </citation>
    <scope>NUCLEOTIDE SEQUENCE</scope>
    <source>
        <strain evidence="1">FP105234-sp</strain>
    </source>
</reference>
<dbReference type="Proteomes" id="UP000814033">
    <property type="component" value="Unassembled WGS sequence"/>
</dbReference>
<proteinExistence type="predicted"/>
<keyword evidence="2" id="KW-1185">Reference proteome</keyword>
<sequence length="117" mass="13597">MSLMDYLLDFFEYVAYPPVLQLQRHFFPSSFNNDEVDDEDHQFTMQHHFYPFSFDNYEVDDEDHQFTDQGHNDYRENSGSGDYSNVYSFLSSTPVLPLSGSASIFTSSSKLTPTHVL</sequence>
<name>A0ACB8RA37_9AGAM</name>
<protein>
    <submittedName>
        <fullName evidence="1">Uncharacterized protein</fullName>
    </submittedName>
</protein>